<evidence type="ECO:0000256" key="5">
    <source>
        <dbReference type="ARBA" id="ARBA00022679"/>
    </source>
</evidence>
<evidence type="ECO:0000256" key="1">
    <source>
        <dbReference type="ARBA" id="ARBA00003050"/>
    </source>
</evidence>
<dbReference type="PROSITE" id="PS50991">
    <property type="entry name" value="PYR_CT"/>
    <property type="match status" value="1"/>
</dbReference>
<comment type="similarity">
    <text evidence="2 7">Belongs to the alpha-IPM synthase/homocitrate synthase family.</text>
</comment>
<keyword evidence="11" id="KW-1185">Reference proteome</keyword>
<comment type="caution">
    <text evidence="10">The sequence shown here is derived from an EMBL/GenBank/DDBJ whole genome shotgun (WGS) entry which is preliminary data.</text>
</comment>
<name>A0A9X3EJU7_9GAMM</name>
<reference evidence="10" key="1">
    <citation type="submission" date="2022-11" db="EMBL/GenBank/DDBJ databases">
        <title>Parathalassolutuus dongxingensis gen. nov., sp. nov., a novel member of family Oceanospirillaceae isolated from a coastal shrimp pond in Guangxi, China.</title>
        <authorList>
            <person name="Chen H."/>
        </authorList>
    </citation>
    <scope>NUCLEOTIDE SEQUENCE</scope>
    <source>
        <strain evidence="10">G-43</strain>
    </source>
</reference>
<dbReference type="GO" id="GO:0004410">
    <property type="term" value="F:homocitrate synthase activity"/>
    <property type="evidence" value="ECO:0007669"/>
    <property type="project" value="UniProtKB-UniRule"/>
</dbReference>
<dbReference type="GO" id="GO:0019752">
    <property type="term" value="P:carboxylic acid metabolic process"/>
    <property type="evidence" value="ECO:0007669"/>
    <property type="project" value="UniProtKB-UniRule"/>
</dbReference>
<comment type="function">
    <text evidence="1 8">This protein is a Fe-Mo-cofactor biosynthetic component.</text>
</comment>
<evidence type="ECO:0000256" key="7">
    <source>
        <dbReference type="RuleBase" id="RU003523"/>
    </source>
</evidence>
<dbReference type="Gene3D" id="3.20.20.70">
    <property type="entry name" value="Aldolase class I"/>
    <property type="match status" value="1"/>
</dbReference>
<dbReference type="NCBIfam" id="TIGR02660">
    <property type="entry name" value="nifV_homocitr"/>
    <property type="match status" value="1"/>
</dbReference>
<dbReference type="GO" id="GO:0009399">
    <property type="term" value="P:nitrogen fixation"/>
    <property type="evidence" value="ECO:0007669"/>
    <property type="project" value="UniProtKB-UniRule"/>
</dbReference>
<dbReference type="EC" id="2.3.3.14" evidence="3 8"/>
<organism evidence="10 11">
    <name type="scientific">Parathalassolituus penaei</name>
    <dbReference type="NCBI Taxonomy" id="2997323"/>
    <lineage>
        <taxon>Bacteria</taxon>
        <taxon>Pseudomonadati</taxon>
        <taxon>Pseudomonadota</taxon>
        <taxon>Gammaproteobacteria</taxon>
        <taxon>Oceanospirillales</taxon>
        <taxon>Oceanospirillaceae</taxon>
        <taxon>Parathalassolituus</taxon>
    </lineage>
</organism>
<dbReference type="InterPro" id="IPR054691">
    <property type="entry name" value="LeuA/HCS_post-cat"/>
</dbReference>
<dbReference type="CDD" id="cd07939">
    <property type="entry name" value="DRE_TIM_NifV"/>
    <property type="match status" value="1"/>
</dbReference>
<dbReference type="InterPro" id="IPR000891">
    <property type="entry name" value="PYR_CT"/>
</dbReference>
<feature type="domain" description="Pyruvate carboxyltransferase" evidence="9">
    <location>
        <begin position="10"/>
        <end position="261"/>
    </location>
</feature>
<evidence type="ECO:0000313" key="11">
    <source>
        <dbReference type="Proteomes" id="UP001150830"/>
    </source>
</evidence>
<dbReference type="AlphaFoldDB" id="A0A9X3EJU7"/>
<evidence type="ECO:0000256" key="4">
    <source>
        <dbReference type="ARBA" id="ARBA00020735"/>
    </source>
</evidence>
<gene>
    <name evidence="10" type="primary">nifV</name>
    <name evidence="10" type="ORF">OUO13_10615</name>
</gene>
<keyword evidence="5 7" id="KW-0808">Transferase</keyword>
<dbReference type="Pfam" id="PF22617">
    <property type="entry name" value="HCS_D2"/>
    <property type="match status" value="1"/>
</dbReference>
<proteinExistence type="inferred from homology"/>
<dbReference type="InterPro" id="IPR013477">
    <property type="entry name" value="NifV/FrbC"/>
</dbReference>
<dbReference type="PANTHER" id="PTHR42880:SF1">
    <property type="entry name" value="ISOPROPYLMALATE_HOMOCITRATE_CITRAMALATE SYNTHASE FAMILY PROTEIN"/>
    <property type="match status" value="1"/>
</dbReference>
<keyword evidence="8" id="KW-0535">Nitrogen fixation</keyword>
<evidence type="ECO:0000313" key="10">
    <source>
        <dbReference type="EMBL" id="MCY0965641.1"/>
    </source>
</evidence>
<dbReference type="Gene3D" id="1.10.238.260">
    <property type="match status" value="1"/>
</dbReference>
<evidence type="ECO:0000256" key="2">
    <source>
        <dbReference type="ARBA" id="ARBA00006154"/>
    </source>
</evidence>
<dbReference type="Pfam" id="PF00682">
    <property type="entry name" value="HMGL-like"/>
    <property type="match status" value="1"/>
</dbReference>
<dbReference type="InterPro" id="IPR002034">
    <property type="entry name" value="AIPM/Hcit_synth_CS"/>
</dbReference>
<evidence type="ECO:0000259" key="9">
    <source>
        <dbReference type="PROSITE" id="PS50991"/>
    </source>
</evidence>
<dbReference type="PROSITE" id="PS00816">
    <property type="entry name" value="AIPM_HOMOCIT_SYNTH_2"/>
    <property type="match status" value="1"/>
</dbReference>
<dbReference type="EMBL" id="JAPNOA010000028">
    <property type="protein sequence ID" value="MCY0965641.1"/>
    <property type="molecule type" value="Genomic_DNA"/>
</dbReference>
<protein>
    <recommendedName>
        <fullName evidence="4 8">Homocitrate synthase</fullName>
        <ecNumber evidence="3 8">2.3.3.14</ecNumber>
    </recommendedName>
</protein>
<dbReference type="PROSITE" id="PS00815">
    <property type="entry name" value="AIPM_HOMOCIT_SYNTH_1"/>
    <property type="match status" value="1"/>
</dbReference>
<dbReference type="InterPro" id="IPR013785">
    <property type="entry name" value="Aldolase_TIM"/>
</dbReference>
<comment type="catalytic activity">
    <reaction evidence="6 8">
        <text>acetyl-CoA + 2-oxoglutarate + H2O = (2R)-homocitrate + CoA + H(+)</text>
        <dbReference type="Rhea" id="RHEA:12929"/>
        <dbReference type="ChEBI" id="CHEBI:15377"/>
        <dbReference type="ChEBI" id="CHEBI:15378"/>
        <dbReference type="ChEBI" id="CHEBI:16810"/>
        <dbReference type="ChEBI" id="CHEBI:57287"/>
        <dbReference type="ChEBI" id="CHEBI:57288"/>
        <dbReference type="ChEBI" id="CHEBI:58884"/>
        <dbReference type="EC" id="2.3.3.14"/>
    </reaction>
</comment>
<dbReference type="RefSeq" id="WP_283173855.1">
    <property type="nucleotide sequence ID" value="NZ_JAPNOA010000028.1"/>
</dbReference>
<evidence type="ECO:0000256" key="6">
    <source>
        <dbReference type="ARBA" id="ARBA00048019"/>
    </source>
</evidence>
<keyword evidence="10" id="KW-0012">Acyltransferase</keyword>
<sequence>MNQQTPKPAVIIDDTTLRDGEQSAGVAFTAEEKLAIARQLAAVGVPELEIGIPAMGAEEREVMQAIAGLHLPSRLLAWCRLFDADLDAVCGIDVHMVDLSIPVSDQQIRHKLGRDRGWVESQITRLVRAARELGYEVCLGCEDASRADMDFLCHLADVAAAAGARRLRFADTVGILEPFTVLERIQRLRAHSDLELEMHAHDDFGLATANTLAAVRGGATHINTTVNGLGERAGNAALEECVLGLKHLCGIDTGINSRGVPELSALVERASGRAVGWQKSIVGEGVFTHEAGIHVDGLMKDRRNYQGLDPDELGRQHRLVLGKHSGKHMLERSYQELGIELQGWQAPVLLQQVRQLVTHQKRSPSGAELLALYQNLQALALDAVPLNLDRQGEGSPCPLQSLAS</sequence>
<evidence type="ECO:0000256" key="8">
    <source>
        <dbReference type="RuleBase" id="RU367143"/>
    </source>
</evidence>
<accession>A0A9X3EJU7</accession>
<evidence type="ECO:0000256" key="3">
    <source>
        <dbReference type="ARBA" id="ARBA00012974"/>
    </source>
</evidence>
<dbReference type="PANTHER" id="PTHR42880">
    <property type="entry name" value="HOMOCITRATE SYNTHASE"/>
    <property type="match status" value="1"/>
</dbReference>
<dbReference type="Proteomes" id="UP001150830">
    <property type="component" value="Unassembled WGS sequence"/>
</dbReference>
<dbReference type="SUPFAM" id="SSF51569">
    <property type="entry name" value="Aldolase"/>
    <property type="match status" value="1"/>
</dbReference>